<proteinExistence type="predicted"/>
<dbReference type="Proteomes" id="UP000472380">
    <property type="component" value="Unassembled WGS sequence"/>
</dbReference>
<organism evidence="2 3">
    <name type="scientific">Adlercreutzia equolifaciens</name>
    <dbReference type="NCBI Taxonomy" id="446660"/>
    <lineage>
        <taxon>Bacteria</taxon>
        <taxon>Bacillati</taxon>
        <taxon>Actinomycetota</taxon>
        <taxon>Coriobacteriia</taxon>
        <taxon>Eggerthellales</taxon>
        <taxon>Eggerthellaceae</taxon>
        <taxon>Adlercreutzia</taxon>
    </lineage>
</organism>
<sequence>MTSEIVTREAETLATSCGYDMIPVEQIKRQTDQVKALMASCMSDGMHYGKIPGCGDKPTLLQPGAQKLTMMFGLADTYEISREDLPNGHREYTVKCLLVSKSTGLVQGSGVGLCSTMEKKYRYRNVSDFEITDQPIPQDARERKQEYRKQGYGMKKVDGQWCWVKYMDSTQQENPDIADTYNTVLKMACKRALVAAVLNTLAVSDLFTQDVEDLGSYAIDFNRPPQPPHQPAEPQPQEDPRKFLWAEVADLKAQALALGTNEEGITSWLAVNITNQDGSPKQTRYYTAEEIIKLRDFLAMNIANHEQLAAQEPEYVEEADYVAPDLADHDIAF</sequence>
<gene>
    <name evidence="2" type="ORF">FM068_09785</name>
</gene>
<feature type="compositionally biased region" description="Pro residues" evidence="1">
    <location>
        <begin position="224"/>
        <end position="234"/>
    </location>
</feature>
<comment type="caution">
    <text evidence="2">The sequence shown here is derived from an EMBL/GenBank/DDBJ whole genome shotgun (WGS) entry which is preliminary data.</text>
</comment>
<evidence type="ECO:0000256" key="1">
    <source>
        <dbReference type="SAM" id="MobiDB-lite"/>
    </source>
</evidence>
<dbReference type="EMBL" id="VJNE01000024">
    <property type="protein sequence ID" value="MZG28864.1"/>
    <property type="molecule type" value="Genomic_DNA"/>
</dbReference>
<protein>
    <submittedName>
        <fullName evidence="2">Uncharacterized protein</fullName>
    </submittedName>
</protein>
<name>A0A6L8Q8F7_9ACTN</name>
<dbReference type="RefSeq" id="WP_161128297.1">
    <property type="nucleotide sequence ID" value="NZ_VJNE01000024.1"/>
</dbReference>
<evidence type="ECO:0000313" key="3">
    <source>
        <dbReference type="Proteomes" id="UP000472380"/>
    </source>
</evidence>
<reference evidence="2 3" key="1">
    <citation type="submission" date="2019-07" db="EMBL/GenBank/DDBJ databases">
        <title>Draft genome sequence of Adlercreutzia equolifaciens IPLA 37004, a human intestinal strain that does not produces equol from daidzein.</title>
        <authorList>
            <person name="Vazquez L."/>
            <person name="Florez A.B."/>
            <person name="Mayo B."/>
        </authorList>
    </citation>
    <scope>NUCLEOTIDE SEQUENCE [LARGE SCALE GENOMIC DNA]</scope>
    <source>
        <strain evidence="2 3">IPLA 37004</strain>
    </source>
</reference>
<dbReference type="AlphaFoldDB" id="A0A6L8Q8F7"/>
<feature type="region of interest" description="Disordered" evidence="1">
    <location>
        <begin position="219"/>
        <end position="239"/>
    </location>
</feature>
<accession>A0A6L8Q8F7</accession>
<evidence type="ECO:0000313" key="2">
    <source>
        <dbReference type="EMBL" id="MZG28864.1"/>
    </source>
</evidence>